<evidence type="ECO:0000313" key="2">
    <source>
        <dbReference type="EnsemblFungi" id="CEF79473"/>
    </source>
</evidence>
<dbReference type="VEuPathDB" id="FungiDB:FGRAMPH1_01G15343"/>
<reference evidence="2" key="5">
    <citation type="submission" date="2017-01" db="UniProtKB">
        <authorList>
            <consortium name="EnsemblFungi"/>
        </authorList>
    </citation>
    <scope>IDENTIFICATION</scope>
    <source>
        <strain evidence="2">PH-1 / ATCC MYA-4620 / FGSC 9075 / NRRL 31084</strain>
    </source>
</reference>
<evidence type="ECO:0000313" key="1">
    <source>
        <dbReference type="EMBL" id="CEF79473.1"/>
    </source>
</evidence>
<reference evidence="2 3" key="2">
    <citation type="journal article" date="2010" name="Nature">
        <title>Comparative genomics reveals mobile pathogenicity chromosomes in Fusarium.</title>
        <authorList>
            <person name="Ma L.J."/>
            <person name="van der Does H.C."/>
            <person name="Borkovich K.A."/>
            <person name="Coleman J.J."/>
            <person name="Daboussi M.J."/>
            <person name="Di Pietro A."/>
            <person name="Dufresne M."/>
            <person name="Freitag M."/>
            <person name="Grabherr M."/>
            <person name="Henrissat B."/>
            <person name="Houterman P.M."/>
            <person name="Kang S."/>
            <person name="Shim W.B."/>
            <person name="Woloshuk C."/>
            <person name="Xie X."/>
            <person name="Xu J.R."/>
            <person name="Antoniw J."/>
            <person name="Baker S.E."/>
            <person name="Bluhm B.H."/>
            <person name="Breakspear A."/>
            <person name="Brown D.W."/>
            <person name="Butchko R.A."/>
            <person name="Chapman S."/>
            <person name="Coulson R."/>
            <person name="Coutinho P.M."/>
            <person name="Danchin E.G."/>
            <person name="Diener A."/>
            <person name="Gale L.R."/>
            <person name="Gardiner D.M."/>
            <person name="Goff S."/>
            <person name="Hammond-Kosack K.E."/>
            <person name="Hilburn K."/>
            <person name="Hua-Van A."/>
            <person name="Jonkers W."/>
            <person name="Kazan K."/>
            <person name="Kodira C.D."/>
            <person name="Koehrsen M."/>
            <person name="Kumar L."/>
            <person name="Lee Y.H."/>
            <person name="Li L."/>
            <person name="Manners J.M."/>
            <person name="Miranda-Saavedra D."/>
            <person name="Mukherjee M."/>
            <person name="Park G."/>
            <person name="Park J."/>
            <person name="Park S.Y."/>
            <person name="Proctor R.H."/>
            <person name="Regev A."/>
            <person name="Ruiz-Roldan M.C."/>
            <person name="Sain D."/>
            <person name="Sakthikumar S."/>
            <person name="Sykes S."/>
            <person name="Schwartz D.C."/>
            <person name="Turgeon B.G."/>
            <person name="Wapinski I."/>
            <person name="Yoder O."/>
            <person name="Young S."/>
            <person name="Zeng Q."/>
            <person name="Zhou S."/>
            <person name="Galagan J."/>
            <person name="Cuomo C.A."/>
            <person name="Kistler H.C."/>
            <person name="Rep M."/>
        </authorList>
    </citation>
    <scope>GENOME REANNOTATION</scope>
    <source>
        <strain evidence="3">ATCC MYA-4620 / CBS 123657 / FGSC 9075 / NRRL 31084 / PH-1</strain>
        <strain evidence="2">PH-1 / ATCC MYA-4620 / FGSC 9075 / NRRL 31084</strain>
    </source>
</reference>
<reference evidence="2 3" key="1">
    <citation type="journal article" date="2007" name="Science">
        <title>The Fusarium graminearum genome reveals a link between localized polymorphism and pathogen specialization.</title>
        <authorList>
            <person name="Cuomo C.A."/>
            <person name="Gueldener U."/>
            <person name="Xu J.-R."/>
            <person name="Trail F."/>
            <person name="Turgeon B.G."/>
            <person name="Di Pietro A."/>
            <person name="Walton J.D."/>
            <person name="Ma L.-J."/>
            <person name="Baker S.E."/>
            <person name="Rep M."/>
            <person name="Adam G."/>
            <person name="Antoniw J."/>
            <person name="Baldwin T."/>
            <person name="Calvo S.E."/>
            <person name="Chang Y.-L."/>
            <person name="DeCaprio D."/>
            <person name="Gale L.R."/>
            <person name="Gnerre S."/>
            <person name="Goswami R.S."/>
            <person name="Hammond-Kosack K."/>
            <person name="Harris L.J."/>
            <person name="Hilburn K."/>
            <person name="Kennell J.C."/>
            <person name="Kroken S."/>
            <person name="Magnuson J.K."/>
            <person name="Mannhaupt G."/>
            <person name="Mauceli E.W."/>
            <person name="Mewes H.-W."/>
            <person name="Mitterbauer R."/>
            <person name="Muehlbauer G."/>
            <person name="Muensterkoetter M."/>
            <person name="Nelson D."/>
            <person name="O'Donnell K."/>
            <person name="Ouellet T."/>
            <person name="Qi W."/>
            <person name="Quesneville H."/>
            <person name="Roncero M.I.G."/>
            <person name="Seong K.-Y."/>
            <person name="Tetko I.V."/>
            <person name="Urban M."/>
            <person name="Waalwijk C."/>
            <person name="Ward T.J."/>
            <person name="Yao J."/>
            <person name="Birren B.W."/>
            <person name="Kistler H.C."/>
        </authorList>
    </citation>
    <scope>NUCLEOTIDE SEQUENCE [LARGE SCALE GENOMIC DNA]</scope>
    <source>
        <strain evidence="3">ATCC MYA-4620 / CBS 123657 / FGSC 9075 / NRRL 31084 / PH-1</strain>
        <strain evidence="2">PH-1 / ATCC MYA-4620 / FGSC 9075 / NRRL 31084</strain>
    </source>
</reference>
<proteinExistence type="predicted"/>
<protein>
    <submittedName>
        <fullName evidence="1">Chromosome 2, complete genome</fullName>
    </submittedName>
</protein>
<accession>A0A0E0S7J8</accession>
<name>A0A0E0S7J8_GIBZE</name>
<keyword evidence="3" id="KW-1185">Reference proteome</keyword>
<evidence type="ECO:0000313" key="3">
    <source>
        <dbReference type="Proteomes" id="UP000070720"/>
    </source>
</evidence>
<dbReference type="AlphaFoldDB" id="A0A0E0S7J8"/>
<reference key="3">
    <citation type="submission" date="2014-02" db="EMBL/GenBank/DDBJ databases">
        <title>A revised Fusarium graminearum genomic reference sequence using whole shotgun re-sequencing.</title>
        <authorList>
            <person name="King R."/>
            <person name="Urban M."/>
            <person name="Hassani-Pak K."/>
            <person name="Hammond-Kosack K."/>
        </authorList>
    </citation>
    <scope>NUCLEOTIDE SEQUENCE</scope>
    <source>
        <strain>PH-1</strain>
    </source>
</reference>
<gene>
    <name evidence="1" type="ORF">FGRAMPH1_01T15343</name>
</gene>
<reference evidence="1 3" key="4">
    <citation type="journal article" date="2015" name="BMC Genomics">
        <title>The completed genome sequence of the pathogenic ascomycete fungus Fusarium graminearum.</title>
        <authorList>
            <person name="King R."/>
            <person name="Urban M."/>
            <person name="Hammond-Kosack M.C."/>
            <person name="Hassani-Pak K."/>
            <person name="Hammond-Kosack K.E."/>
        </authorList>
    </citation>
    <scope>NUCLEOTIDE SEQUENCE [LARGE SCALE GENOMIC DNA]</scope>
    <source>
        <strain evidence="3">ATCC MYA-4620 / CBS 123657 / FGSC 9075 / NRRL 31084 / PH-1</strain>
        <strain evidence="1">PH-1</strain>
    </source>
</reference>
<dbReference type="Proteomes" id="UP000070720">
    <property type="component" value="Chromosome 2"/>
</dbReference>
<sequence length="71" mass="8277">MSVREQALPEIARREKRKQLYIVVANDGQSRDISTLPPDSLRIKVLGRLQYPRYLLSFDPDLGLLTWSRHV</sequence>
<dbReference type="InParanoid" id="A0A0E0S7J8"/>
<dbReference type="EMBL" id="HG970333">
    <property type="protein sequence ID" value="CEF79473.1"/>
    <property type="molecule type" value="Genomic_DNA"/>
</dbReference>
<organism evidence="2">
    <name type="scientific">Gibberella zeae (strain ATCC MYA-4620 / CBS 123657 / FGSC 9075 / NRRL 31084 / PH-1)</name>
    <name type="common">Wheat head blight fungus</name>
    <name type="synonym">Fusarium graminearum</name>
    <dbReference type="NCBI Taxonomy" id="229533"/>
    <lineage>
        <taxon>Eukaryota</taxon>
        <taxon>Fungi</taxon>
        <taxon>Dikarya</taxon>
        <taxon>Ascomycota</taxon>
        <taxon>Pezizomycotina</taxon>
        <taxon>Sordariomycetes</taxon>
        <taxon>Hypocreomycetidae</taxon>
        <taxon>Hypocreales</taxon>
        <taxon>Nectriaceae</taxon>
        <taxon>Fusarium</taxon>
    </lineage>
</organism>
<dbReference type="EnsemblFungi" id="CEF79473">
    <property type="protein sequence ID" value="CEF79473"/>
    <property type="gene ID" value="FGRRES_15246"/>
</dbReference>